<evidence type="ECO:0000313" key="3">
    <source>
        <dbReference type="EMBL" id="MBK6088286.1"/>
    </source>
</evidence>
<reference evidence="3" key="1">
    <citation type="submission" date="2021-01" db="EMBL/GenBank/DDBJ databases">
        <title>Genome public.</title>
        <authorList>
            <person name="Liu C."/>
            <person name="Sun Q."/>
        </authorList>
    </citation>
    <scope>NUCLEOTIDE SEQUENCE</scope>
    <source>
        <strain evidence="3">M6</strain>
    </source>
</reference>
<comment type="caution">
    <text evidence="3">The sequence shown here is derived from an EMBL/GenBank/DDBJ whole genome shotgun (WGS) entry which is preliminary data.</text>
</comment>
<dbReference type="Proteomes" id="UP000633365">
    <property type="component" value="Unassembled WGS sequence"/>
</dbReference>
<dbReference type="AlphaFoldDB" id="A0A934TZB9"/>
<protein>
    <submittedName>
        <fullName evidence="3">Dockerin type I repeat-containing protein</fullName>
    </submittedName>
</protein>
<dbReference type="InterPro" id="IPR002105">
    <property type="entry name" value="Dockerin_1_rpt"/>
</dbReference>
<dbReference type="PROSITE" id="PS51766">
    <property type="entry name" value="DOCKERIN"/>
    <property type="match status" value="1"/>
</dbReference>
<accession>A0A934TZB9</accession>
<dbReference type="RefSeq" id="WP_201427185.1">
    <property type="nucleotide sequence ID" value="NZ_JAEQMG010000048.1"/>
</dbReference>
<keyword evidence="1" id="KW-0732">Signal</keyword>
<feature type="chain" id="PRO_5037642924" evidence="1">
    <location>
        <begin position="24"/>
        <end position="369"/>
    </location>
</feature>
<feature type="signal peptide" evidence="1">
    <location>
        <begin position="1"/>
        <end position="23"/>
    </location>
</feature>
<dbReference type="SUPFAM" id="SSF63446">
    <property type="entry name" value="Type I dockerin domain"/>
    <property type="match status" value="1"/>
</dbReference>
<dbReference type="CDD" id="cd14256">
    <property type="entry name" value="Dockerin_I"/>
    <property type="match status" value="1"/>
</dbReference>
<sequence>MKIKSVLSLSLCIAMMMTVSVHAQSRILGDVDGDGEIGITDATVIQRYTVGIKTPVAVTSSVADIDGDHAVTVMDASHIQRWMVNVSDSYPISKPVYEPSPTDRYVTVEGVTFDLKKVPSEIMLTDKSITLMLLPKSEIDPHDITTIVNNGHYRNEIDYTDSRFKESYLIEKENGILYGYDCEVTDRVDNPLAYVYAHYKSGLYFPFQTTVSCIGKAHGSFPIELYYKGELIRRVNVKVDVNRAPDDIEKTLNVVRSAEKVCWTSSMNDREKMKAFAEYIRDHYTYDQIMCVEGAVLTAFAARDLGLESMLLYPGGEATQHCDRHIVTYNLYANTAVPGGHCACLVEYDDCILRYDVQGELCIIKEYTC</sequence>
<evidence type="ECO:0000256" key="1">
    <source>
        <dbReference type="SAM" id="SignalP"/>
    </source>
</evidence>
<feature type="domain" description="Dockerin" evidence="2">
    <location>
        <begin position="24"/>
        <end position="92"/>
    </location>
</feature>
<organism evidence="3 4">
    <name type="scientific">Ruminococcus difficilis</name>
    <dbReference type="NCBI Taxonomy" id="2763069"/>
    <lineage>
        <taxon>Bacteria</taxon>
        <taxon>Bacillati</taxon>
        <taxon>Bacillota</taxon>
        <taxon>Clostridia</taxon>
        <taxon>Eubacteriales</taxon>
        <taxon>Oscillospiraceae</taxon>
        <taxon>Ruminococcus</taxon>
    </lineage>
</organism>
<dbReference type="Pfam" id="PF00404">
    <property type="entry name" value="Dockerin_1"/>
    <property type="match status" value="1"/>
</dbReference>
<proteinExistence type="predicted"/>
<dbReference type="GO" id="GO:0004553">
    <property type="term" value="F:hydrolase activity, hydrolyzing O-glycosyl compounds"/>
    <property type="evidence" value="ECO:0007669"/>
    <property type="project" value="InterPro"/>
</dbReference>
<dbReference type="InterPro" id="IPR036439">
    <property type="entry name" value="Dockerin_dom_sf"/>
</dbReference>
<dbReference type="EMBL" id="JAEQMG010000048">
    <property type="protein sequence ID" value="MBK6088286.1"/>
    <property type="molecule type" value="Genomic_DNA"/>
</dbReference>
<evidence type="ECO:0000313" key="4">
    <source>
        <dbReference type="Proteomes" id="UP000633365"/>
    </source>
</evidence>
<keyword evidence="4" id="KW-1185">Reference proteome</keyword>
<dbReference type="InterPro" id="IPR016134">
    <property type="entry name" value="Dockerin_dom"/>
</dbReference>
<dbReference type="GO" id="GO:0000272">
    <property type="term" value="P:polysaccharide catabolic process"/>
    <property type="evidence" value="ECO:0007669"/>
    <property type="project" value="InterPro"/>
</dbReference>
<evidence type="ECO:0000259" key="2">
    <source>
        <dbReference type="PROSITE" id="PS51766"/>
    </source>
</evidence>
<name>A0A934TZB9_9FIRM</name>
<gene>
    <name evidence="3" type="ORF">JKK62_06385</name>
</gene>
<dbReference type="Gene3D" id="1.10.1330.10">
    <property type="entry name" value="Dockerin domain"/>
    <property type="match status" value="1"/>
</dbReference>